<evidence type="ECO:0000313" key="6">
    <source>
        <dbReference type="Proteomes" id="UP001500604"/>
    </source>
</evidence>
<evidence type="ECO:0000256" key="3">
    <source>
        <dbReference type="PROSITE-ProRule" id="PRU00169"/>
    </source>
</evidence>
<evidence type="ECO:0000259" key="4">
    <source>
        <dbReference type="PROSITE" id="PS50110"/>
    </source>
</evidence>
<dbReference type="Proteomes" id="UP001500604">
    <property type="component" value="Unassembled WGS sequence"/>
</dbReference>
<dbReference type="PANTHER" id="PTHR44591:SF14">
    <property type="entry name" value="PROTEIN PILG"/>
    <property type="match status" value="1"/>
</dbReference>
<dbReference type="Pfam" id="PF02954">
    <property type="entry name" value="HTH_8"/>
    <property type="match status" value="1"/>
</dbReference>
<gene>
    <name evidence="5" type="ORF">GCM10023116_17960</name>
</gene>
<evidence type="ECO:0000256" key="2">
    <source>
        <dbReference type="ARBA" id="ARBA00023012"/>
    </source>
</evidence>
<protein>
    <submittedName>
        <fullName evidence="5">Response regulator transcription factor</fullName>
    </submittedName>
</protein>
<dbReference type="PANTHER" id="PTHR44591">
    <property type="entry name" value="STRESS RESPONSE REGULATOR PROTEIN 1"/>
    <property type="match status" value="1"/>
</dbReference>
<dbReference type="RefSeq" id="WP_345195395.1">
    <property type="nucleotide sequence ID" value="NZ_BAABFL010000135.1"/>
</dbReference>
<dbReference type="Gene3D" id="3.40.50.2300">
    <property type="match status" value="1"/>
</dbReference>
<comment type="caution">
    <text evidence="5">The sequence shown here is derived from an EMBL/GenBank/DDBJ whole genome shotgun (WGS) entry which is preliminary data.</text>
</comment>
<dbReference type="SMART" id="SM00448">
    <property type="entry name" value="REC"/>
    <property type="match status" value="1"/>
</dbReference>
<organism evidence="5 6">
    <name type="scientific">Kistimonas scapharcae</name>
    <dbReference type="NCBI Taxonomy" id="1036133"/>
    <lineage>
        <taxon>Bacteria</taxon>
        <taxon>Pseudomonadati</taxon>
        <taxon>Pseudomonadota</taxon>
        <taxon>Gammaproteobacteria</taxon>
        <taxon>Oceanospirillales</taxon>
        <taxon>Endozoicomonadaceae</taxon>
        <taxon>Kistimonas</taxon>
    </lineage>
</organism>
<keyword evidence="6" id="KW-1185">Reference proteome</keyword>
<keyword evidence="1 3" id="KW-0597">Phosphoprotein</keyword>
<keyword evidence="2" id="KW-0902">Two-component regulatory system</keyword>
<feature type="domain" description="Response regulatory" evidence="4">
    <location>
        <begin position="13"/>
        <end position="127"/>
    </location>
</feature>
<dbReference type="InterPro" id="IPR011006">
    <property type="entry name" value="CheY-like_superfamily"/>
</dbReference>
<name>A0ABP8V121_9GAMM</name>
<evidence type="ECO:0000256" key="1">
    <source>
        <dbReference type="ARBA" id="ARBA00022553"/>
    </source>
</evidence>
<reference evidence="6" key="1">
    <citation type="journal article" date="2019" name="Int. J. Syst. Evol. Microbiol.">
        <title>The Global Catalogue of Microorganisms (GCM) 10K type strain sequencing project: providing services to taxonomists for standard genome sequencing and annotation.</title>
        <authorList>
            <consortium name="The Broad Institute Genomics Platform"/>
            <consortium name="The Broad Institute Genome Sequencing Center for Infectious Disease"/>
            <person name="Wu L."/>
            <person name="Ma J."/>
        </authorList>
    </citation>
    <scope>NUCLEOTIDE SEQUENCE [LARGE SCALE GENOMIC DNA]</scope>
    <source>
        <strain evidence="6">JCM 17805</strain>
    </source>
</reference>
<evidence type="ECO:0000313" key="5">
    <source>
        <dbReference type="EMBL" id="GAA4649522.1"/>
    </source>
</evidence>
<dbReference type="PRINTS" id="PR01590">
    <property type="entry name" value="HTHFIS"/>
</dbReference>
<dbReference type="InterPro" id="IPR002197">
    <property type="entry name" value="HTH_Fis"/>
</dbReference>
<accession>A0ABP8V121</accession>
<dbReference type="InterPro" id="IPR050595">
    <property type="entry name" value="Bact_response_regulator"/>
</dbReference>
<dbReference type="Pfam" id="PF00072">
    <property type="entry name" value="Response_reg"/>
    <property type="match status" value="1"/>
</dbReference>
<dbReference type="CDD" id="cd17563">
    <property type="entry name" value="REC_RegA-like"/>
    <property type="match status" value="1"/>
</dbReference>
<dbReference type="SUPFAM" id="SSF52172">
    <property type="entry name" value="CheY-like"/>
    <property type="match status" value="1"/>
</dbReference>
<feature type="modified residue" description="4-aspartylphosphate" evidence="3">
    <location>
        <position position="62"/>
    </location>
</feature>
<proteinExistence type="predicted"/>
<sequence length="185" mass="20325">MNQRGNTESDNPLVLLVDDDVTFHQVLARSFRRKGFDVIVADGVDNALSLLARYQPDYAVVDLKMEGASGLALIPVLQTQAPDCRTIVLTGYASIATAVEAIRLGAMDYLCKPADTDQILAALQGKTPNPHLPPAEQPMSVDRVEWEHIQKILHDHEGNISATARSLGMHRRTLQRKLAKRPVPA</sequence>
<dbReference type="EMBL" id="BAABFL010000135">
    <property type="protein sequence ID" value="GAA4649522.1"/>
    <property type="molecule type" value="Genomic_DNA"/>
</dbReference>
<dbReference type="PROSITE" id="PS50110">
    <property type="entry name" value="RESPONSE_REGULATORY"/>
    <property type="match status" value="1"/>
</dbReference>
<dbReference type="Gene3D" id="1.10.10.60">
    <property type="entry name" value="Homeodomain-like"/>
    <property type="match status" value="1"/>
</dbReference>
<dbReference type="InterPro" id="IPR001789">
    <property type="entry name" value="Sig_transdc_resp-reg_receiver"/>
</dbReference>